<dbReference type="AlphaFoldDB" id="A0A4Q0XRX4"/>
<reference evidence="3 4" key="1">
    <citation type="submission" date="2017-10" db="EMBL/GenBank/DDBJ databases">
        <title>Genomics of the genus Arcobacter.</title>
        <authorList>
            <person name="Perez-Cataluna A."/>
            <person name="Figueras M.J."/>
        </authorList>
    </citation>
    <scope>NUCLEOTIDE SEQUENCE [LARGE SCALE GENOMIC DNA]</scope>
    <source>
        <strain evidence="3 4">CECT 8987</strain>
    </source>
</reference>
<proteinExistence type="predicted"/>
<gene>
    <name evidence="3" type="ORF">CRV04_09360</name>
</gene>
<evidence type="ECO:0000256" key="1">
    <source>
        <dbReference type="SAM" id="MobiDB-lite"/>
    </source>
</evidence>
<evidence type="ECO:0000256" key="2">
    <source>
        <dbReference type="SAM" id="Phobius"/>
    </source>
</evidence>
<feature type="region of interest" description="Disordered" evidence="1">
    <location>
        <begin position="1"/>
        <end position="104"/>
    </location>
</feature>
<dbReference type="EMBL" id="PDKN01000006">
    <property type="protein sequence ID" value="RXJ56243.1"/>
    <property type="molecule type" value="Genomic_DNA"/>
</dbReference>
<dbReference type="OrthoDB" id="5349311at2"/>
<dbReference type="RefSeq" id="WP_128996585.1">
    <property type="nucleotide sequence ID" value="NZ_PDKN01000006.1"/>
</dbReference>
<feature type="region of interest" description="Disordered" evidence="1">
    <location>
        <begin position="269"/>
        <end position="319"/>
    </location>
</feature>
<feature type="compositionally biased region" description="Low complexity" evidence="1">
    <location>
        <begin position="1"/>
        <end position="17"/>
    </location>
</feature>
<feature type="transmembrane region" description="Helical" evidence="2">
    <location>
        <begin position="138"/>
        <end position="160"/>
    </location>
</feature>
<sequence>MANDTTNENLENNPLENESLDEDNVNIDDIEGLEKDITSSSDNEEESAQEEKKEILYDDGPRLEDRLQAIEDSIEKKPPVQNIPEEEQYVEGTELPTKESTTQDDDVEIVHHNENDENDNQLPQKQSLKEKLQDKKNLVKLLIAVLILLLMIITLIFIFLPGKKEQPVQAVMPEKPTEQTQQVQKPVVQKPTYEFKLDHINVTRVNKQLEKLTKYELLGMSEEEYLRQEKLKAEQKAKEEAERLEKERLAKEEAEQKAKEEVERLEKERLAKEEAEQKAKEEAEKLAAQEASQNGQTQQEQTNTSNTQNDATSQQNSEKNATIQGNTFLKFVHVPTYKKTLFKTELAKIKDIDARINPCRNTKNFIEIFIGPLDNNEQYSDIVNALQQKANYKNITMLELTKDEFETRCMVY</sequence>
<keyword evidence="2" id="KW-0472">Membrane</keyword>
<accession>A0A4Q0XRX4</accession>
<keyword evidence="4" id="KW-1185">Reference proteome</keyword>
<evidence type="ECO:0000313" key="4">
    <source>
        <dbReference type="Proteomes" id="UP000290657"/>
    </source>
</evidence>
<protein>
    <submittedName>
        <fullName evidence="3">Uncharacterized protein</fullName>
    </submittedName>
</protein>
<evidence type="ECO:0000313" key="3">
    <source>
        <dbReference type="EMBL" id="RXJ56243.1"/>
    </source>
</evidence>
<keyword evidence="2" id="KW-0812">Transmembrane</keyword>
<keyword evidence="2" id="KW-1133">Transmembrane helix</keyword>
<comment type="caution">
    <text evidence="3">The sequence shown here is derived from an EMBL/GenBank/DDBJ whole genome shotgun (WGS) entry which is preliminary data.</text>
</comment>
<dbReference type="Proteomes" id="UP000290657">
    <property type="component" value="Unassembled WGS sequence"/>
</dbReference>
<name>A0A4Q0XRX4_9BACT</name>
<feature type="compositionally biased region" description="Low complexity" evidence="1">
    <location>
        <begin position="288"/>
        <end position="309"/>
    </location>
</feature>
<organism evidence="3 4">
    <name type="scientific">Candidatus Marinarcus aquaticus</name>
    <dbReference type="NCBI Taxonomy" id="2044504"/>
    <lineage>
        <taxon>Bacteria</taxon>
        <taxon>Pseudomonadati</taxon>
        <taxon>Campylobacterota</taxon>
        <taxon>Epsilonproteobacteria</taxon>
        <taxon>Campylobacterales</taxon>
        <taxon>Arcobacteraceae</taxon>
        <taxon>Candidatus Marinarcus</taxon>
    </lineage>
</organism>
<feature type="compositionally biased region" description="Polar residues" evidence="1">
    <location>
        <begin position="310"/>
        <end position="319"/>
    </location>
</feature>
<feature type="compositionally biased region" description="Basic and acidic residues" evidence="1">
    <location>
        <begin position="269"/>
        <end position="287"/>
    </location>
</feature>
<feature type="compositionally biased region" description="Basic and acidic residues" evidence="1">
    <location>
        <begin position="49"/>
        <end position="78"/>
    </location>
</feature>
<feature type="compositionally biased region" description="Acidic residues" evidence="1">
    <location>
        <begin position="18"/>
        <end position="31"/>
    </location>
</feature>